<reference evidence="3" key="1">
    <citation type="submission" date="2019-12" db="EMBL/GenBank/DDBJ databases">
        <title>Genome sequencing and annotation of Brassica cretica.</title>
        <authorList>
            <person name="Studholme D.J."/>
            <person name="Sarris P.F."/>
        </authorList>
    </citation>
    <scope>NUCLEOTIDE SEQUENCE</scope>
    <source>
        <strain evidence="3">PFS-001/15</strain>
        <strain evidence="2">PFS-102/07</strain>
        <tissue evidence="3">Leaf</tissue>
    </source>
</reference>
<evidence type="ECO:0000313" key="3">
    <source>
        <dbReference type="EMBL" id="KAF2556598.1"/>
    </source>
</evidence>
<dbReference type="EMBL" id="QGKY02001925">
    <property type="protein sequence ID" value="KAF2548057.1"/>
    <property type="molecule type" value="Genomic_DNA"/>
</dbReference>
<evidence type="ECO:0000256" key="1">
    <source>
        <dbReference type="SAM" id="MobiDB-lite"/>
    </source>
</evidence>
<protein>
    <submittedName>
        <fullName evidence="3">Uncharacterized protein</fullName>
    </submittedName>
</protein>
<gene>
    <name evidence="3" type="ORF">F2Q68_00015741</name>
    <name evidence="2" type="ORF">F2Q70_00021965</name>
</gene>
<feature type="region of interest" description="Disordered" evidence="1">
    <location>
        <begin position="284"/>
        <end position="320"/>
    </location>
</feature>
<sequence>MFRKLGQTMDGGADDGLLDKEVNPHRYDGDCVGKCYFECISGEEIGTRVHREEYKTLAGGRDFRERVVVGDWQRLAQGTWKFEIHVEVKYDAVVKENETYESVVEMVRDKYRVLPSEPVALTYDFLDWMKILGDYTTPPVDIHEDGDVELFMAVRMDFVDLHLCVAYGHQNVDRYMSMRREEYGVAEDGRDMVPAKPIPWRSMRRRGYLQISEEKLMRICSSEQMEKIKKDAVSVVRTEIDQPIVDEDGNELTQMPTASPEKENLTLAIATGGVVGHLHAAKDKGKGIAAEPDTHGTQSLNLHTGPDSGDARFGLADAGNEDDDCQLLGSNFTFDK</sequence>
<accession>A0A8S9HMS6</accession>
<proteinExistence type="predicted"/>
<dbReference type="AlphaFoldDB" id="A0A8S9HMS6"/>
<comment type="caution">
    <text evidence="3">The sequence shown here is derived from an EMBL/GenBank/DDBJ whole genome shotgun (WGS) entry which is preliminary data.</text>
</comment>
<name>A0A8S9HMS6_BRACR</name>
<dbReference type="Proteomes" id="UP000712281">
    <property type="component" value="Unassembled WGS sequence"/>
</dbReference>
<dbReference type="EMBL" id="QGKW02001940">
    <property type="protein sequence ID" value="KAF2556598.1"/>
    <property type="molecule type" value="Genomic_DNA"/>
</dbReference>
<evidence type="ECO:0000313" key="2">
    <source>
        <dbReference type="EMBL" id="KAF2548057.1"/>
    </source>
</evidence>
<evidence type="ECO:0000313" key="4">
    <source>
        <dbReference type="Proteomes" id="UP000712281"/>
    </source>
</evidence>
<organism evidence="3 4">
    <name type="scientific">Brassica cretica</name>
    <name type="common">Mustard</name>
    <dbReference type="NCBI Taxonomy" id="69181"/>
    <lineage>
        <taxon>Eukaryota</taxon>
        <taxon>Viridiplantae</taxon>
        <taxon>Streptophyta</taxon>
        <taxon>Embryophyta</taxon>
        <taxon>Tracheophyta</taxon>
        <taxon>Spermatophyta</taxon>
        <taxon>Magnoliopsida</taxon>
        <taxon>eudicotyledons</taxon>
        <taxon>Gunneridae</taxon>
        <taxon>Pentapetalae</taxon>
        <taxon>rosids</taxon>
        <taxon>malvids</taxon>
        <taxon>Brassicales</taxon>
        <taxon>Brassicaceae</taxon>
        <taxon>Brassiceae</taxon>
        <taxon>Brassica</taxon>
    </lineage>
</organism>